<proteinExistence type="predicted"/>
<dbReference type="AlphaFoldDB" id="A0A7M1XN42"/>
<evidence type="ECO:0000313" key="2">
    <source>
        <dbReference type="EMBL" id="QOS41186.1"/>
    </source>
</evidence>
<dbReference type="InterPro" id="IPR000086">
    <property type="entry name" value="NUDIX_hydrolase_dom"/>
</dbReference>
<organism evidence="2 3">
    <name type="scientific">Treponema rectale</name>
    <dbReference type="NCBI Taxonomy" id="744512"/>
    <lineage>
        <taxon>Bacteria</taxon>
        <taxon>Pseudomonadati</taxon>
        <taxon>Spirochaetota</taxon>
        <taxon>Spirochaetia</taxon>
        <taxon>Spirochaetales</taxon>
        <taxon>Treponemataceae</taxon>
        <taxon>Treponema</taxon>
    </lineage>
</organism>
<dbReference type="Proteomes" id="UP000593591">
    <property type="component" value="Chromosome"/>
</dbReference>
<dbReference type="PANTHER" id="PTHR43736">
    <property type="entry name" value="ADP-RIBOSE PYROPHOSPHATASE"/>
    <property type="match status" value="1"/>
</dbReference>
<reference evidence="2 3" key="1">
    <citation type="submission" date="2018-08" db="EMBL/GenBank/DDBJ databases">
        <title>The first complete genome of Treponema rectale (CHPAT), a commensal spirochete of the bovine rectum.</title>
        <authorList>
            <person name="Staton G.J."/>
            <person name="Clegg S.R."/>
            <person name="Carter S.D."/>
            <person name="Radford A.D."/>
            <person name="Darby A."/>
            <person name="Hall N."/>
            <person name="Birtles R.J."/>
            <person name="Evans N.J."/>
        </authorList>
    </citation>
    <scope>NUCLEOTIDE SEQUENCE [LARGE SCALE GENOMIC DNA]</scope>
    <source>
        <strain evidence="2 3">CHPA</strain>
    </source>
</reference>
<accession>A0A7M1XN42</accession>
<gene>
    <name evidence="2" type="ORF">DYE49_00115</name>
</gene>
<dbReference type="KEGG" id="trc:DYE49_00115"/>
<dbReference type="Pfam" id="PF00293">
    <property type="entry name" value="NUDIX"/>
    <property type="match status" value="1"/>
</dbReference>
<dbReference type="PROSITE" id="PS51462">
    <property type="entry name" value="NUDIX"/>
    <property type="match status" value="1"/>
</dbReference>
<sequence length="187" mass="21850">MNLIKEIEAYQPYNEQEEKDKEFILSCLRNESDIFSRDNRLVHMTASCWITNKKHDKILLCYHKIYESWAWLGGHADGNEDLLAVSLKEAREESGLEHISPYDGKIFSLESLTVDGHVKKGRYVSSHIHLNVTYLLEADEKEELKIKEDENSGLAWFSLDDVYQASSEEWMVLHIYRKLNAKLRELS</sequence>
<name>A0A7M1XN42_9SPIR</name>
<evidence type="ECO:0000259" key="1">
    <source>
        <dbReference type="PROSITE" id="PS51462"/>
    </source>
</evidence>
<dbReference type="Gene3D" id="3.90.79.10">
    <property type="entry name" value="Nucleoside Triphosphate Pyrophosphohydrolase"/>
    <property type="match status" value="1"/>
</dbReference>
<protein>
    <submittedName>
        <fullName evidence="2">NUDIX domain-containing protein</fullName>
    </submittedName>
</protein>
<dbReference type="InterPro" id="IPR015797">
    <property type="entry name" value="NUDIX_hydrolase-like_dom_sf"/>
</dbReference>
<feature type="domain" description="Nudix hydrolase" evidence="1">
    <location>
        <begin position="41"/>
        <end position="179"/>
    </location>
</feature>
<dbReference type="CDD" id="cd03674">
    <property type="entry name" value="NUDIX_Hydrolase"/>
    <property type="match status" value="1"/>
</dbReference>
<dbReference type="SUPFAM" id="SSF55811">
    <property type="entry name" value="Nudix"/>
    <property type="match status" value="1"/>
</dbReference>
<evidence type="ECO:0000313" key="3">
    <source>
        <dbReference type="Proteomes" id="UP000593591"/>
    </source>
</evidence>
<dbReference type="EMBL" id="CP031517">
    <property type="protein sequence ID" value="QOS41186.1"/>
    <property type="molecule type" value="Genomic_DNA"/>
</dbReference>
<dbReference type="PANTHER" id="PTHR43736:SF1">
    <property type="entry name" value="DIHYDRONEOPTERIN TRIPHOSPHATE DIPHOSPHATASE"/>
    <property type="match status" value="1"/>
</dbReference>